<feature type="region of interest" description="Disordered" evidence="1">
    <location>
        <begin position="305"/>
        <end position="382"/>
    </location>
</feature>
<reference evidence="2 3" key="1">
    <citation type="journal article" date="2012" name="PLoS Pathog.">
        <title>Diverse lifestyles and strategies of plant pathogenesis encoded in the genomes of eighteen Dothideomycetes fungi.</title>
        <authorList>
            <person name="Ohm R.A."/>
            <person name="Feau N."/>
            <person name="Henrissat B."/>
            <person name="Schoch C.L."/>
            <person name="Horwitz B.A."/>
            <person name="Barry K.W."/>
            <person name="Condon B.J."/>
            <person name="Copeland A.C."/>
            <person name="Dhillon B."/>
            <person name="Glaser F."/>
            <person name="Hesse C.N."/>
            <person name="Kosti I."/>
            <person name="LaButti K."/>
            <person name="Lindquist E.A."/>
            <person name="Lucas S."/>
            <person name="Salamov A.A."/>
            <person name="Bradshaw R.E."/>
            <person name="Ciuffetti L."/>
            <person name="Hamelin R.C."/>
            <person name="Kema G.H.J."/>
            <person name="Lawrence C."/>
            <person name="Scott J.A."/>
            <person name="Spatafora J.W."/>
            <person name="Turgeon B.G."/>
            <person name="de Wit P.J.G.M."/>
            <person name="Zhong S."/>
            <person name="Goodwin S.B."/>
            <person name="Grigoriev I.V."/>
        </authorList>
    </citation>
    <scope>NUCLEOTIDE SEQUENCE [LARGE SCALE GENOMIC DNA]</scope>
    <source>
        <strain evidence="2 3">CIRAD86</strain>
    </source>
</reference>
<accession>M3AZ68</accession>
<feature type="region of interest" description="Disordered" evidence="1">
    <location>
        <begin position="210"/>
        <end position="233"/>
    </location>
</feature>
<dbReference type="HOGENOM" id="CLU_351644_0_0_1"/>
<keyword evidence="3" id="KW-1185">Reference proteome</keyword>
<dbReference type="RefSeq" id="XP_007927854.1">
    <property type="nucleotide sequence ID" value="XM_007929663.1"/>
</dbReference>
<dbReference type="EMBL" id="KB446559">
    <property type="protein sequence ID" value="EME82507.1"/>
    <property type="molecule type" value="Genomic_DNA"/>
</dbReference>
<dbReference type="KEGG" id="pfj:MYCFIDRAFT_176055"/>
<sequence>MPSPYKDRQRIHACPVEGCDYGAVYPKDLKLHLARAQGERDRMGQEYKLVECQDCGKKWCTRGCKTRHQCEGKQEEEGEEERRRRIAEYVKNFNAQYGGHNAWRHQARILHGEGQTSESKEKGKAKLSAEEQAEFVREFNARYGHRNAHRHTRASVEAKDDDIDAIIEEQEQHEIALGLRGPGTTGGQAVLSEEQRQAFAPEFNARYGQQNATAAKRPTAPHDKPPSGDGEDDIDAIIEAQQQHERALGLHVNNGRHVATRGGPVQQRVAAGNSQPLDADVLEEITAAITAQQHHQFVRAFYARHGQQARPATTTPPQQTSSRARQSRNVTGIDGSGLLEDPFVDPAPSFFPQTPSRRRKREEDDEEELTPASKQSYPGVPYDQRRFICPNTPCEYAANKKHTLDGHLEAAARETAKRGGQTHVPCMHCRKQFCTRGAVGRHDCDALQDQLEQAGELVESEAAPDTSSNHNRQRIFMSDAELDAAIAHYDRKLQQSAHPSPAPFELPMETHQDPLLSLLRSPSPYIKPEATPEPPLPGPDRIFPSTSTHKPLALGPSSDTGHWVYDALEKDYPLLSSELMAQMVYSVEMGPLQYVWPSDVVYLRKLPRLAALGENIQLVWEEGKFDVNRRSEWDVLMRGRLRHLGMEKEQIRVKGALVEGHEMGEKEAEEFVWGEEFVAGLYERANRGELDPSVQEAEGWFAEEVRMHEEKQEEAMVHSSSSCVCNPTPPDCKSSASKMAHLPVFGNPLGIPIPNHIHALRSSPSHPAILSLYKQSYAEAERNASTLSNICMRFAAPIRR</sequence>
<name>M3AZ68_PSEFD</name>
<evidence type="ECO:0000313" key="3">
    <source>
        <dbReference type="Proteomes" id="UP000016932"/>
    </source>
</evidence>
<evidence type="ECO:0000256" key="1">
    <source>
        <dbReference type="SAM" id="MobiDB-lite"/>
    </source>
</evidence>
<dbReference type="OrthoDB" id="3649216at2759"/>
<evidence type="ECO:0000313" key="2">
    <source>
        <dbReference type="EMBL" id="EME82507.1"/>
    </source>
</evidence>
<protein>
    <submittedName>
        <fullName evidence="2">Uncharacterized protein</fullName>
    </submittedName>
</protein>
<gene>
    <name evidence="2" type="ORF">MYCFIDRAFT_176055</name>
</gene>
<dbReference type="GeneID" id="19333491"/>
<dbReference type="Proteomes" id="UP000016932">
    <property type="component" value="Unassembled WGS sequence"/>
</dbReference>
<proteinExistence type="predicted"/>
<organism evidence="2 3">
    <name type="scientific">Pseudocercospora fijiensis (strain CIRAD86)</name>
    <name type="common">Black leaf streak disease fungus</name>
    <name type="synonym">Mycosphaerella fijiensis</name>
    <dbReference type="NCBI Taxonomy" id="383855"/>
    <lineage>
        <taxon>Eukaryota</taxon>
        <taxon>Fungi</taxon>
        <taxon>Dikarya</taxon>
        <taxon>Ascomycota</taxon>
        <taxon>Pezizomycotina</taxon>
        <taxon>Dothideomycetes</taxon>
        <taxon>Dothideomycetidae</taxon>
        <taxon>Mycosphaerellales</taxon>
        <taxon>Mycosphaerellaceae</taxon>
        <taxon>Pseudocercospora</taxon>
    </lineage>
</organism>
<feature type="compositionally biased region" description="Low complexity" evidence="1">
    <location>
        <begin position="308"/>
        <end position="324"/>
    </location>
</feature>
<dbReference type="VEuPathDB" id="FungiDB:MYCFIDRAFT_176055"/>
<dbReference type="AlphaFoldDB" id="M3AZ68"/>